<dbReference type="GO" id="GO:0032259">
    <property type="term" value="P:methylation"/>
    <property type="evidence" value="ECO:0007669"/>
    <property type="project" value="UniProtKB-KW"/>
</dbReference>
<dbReference type="SUPFAM" id="SSF53335">
    <property type="entry name" value="S-adenosyl-L-methionine-dependent methyltransferases"/>
    <property type="match status" value="1"/>
</dbReference>
<comment type="caution">
    <text evidence="4">The sequence shown here is derived from an EMBL/GenBank/DDBJ whole genome shotgun (WGS) entry which is preliminary data.</text>
</comment>
<dbReference type="InterPro" id="IPR029063">
    <property type="entry name" value="SAM-dependent_MTases_sf"/>
</dbReference>
<proteinExistence type="predicted"/>
<sequence length="213" mass="23625">MPQNSVDHWDQTYANKASEKLGWYESHPDTSLKLIAQCQLPAEARILIAGAGTSTLLDALLAQGYQGLIATDLSPVALSQLQARLGPTAQKVTWVVEDLRSGQALAPYQHQIDLWQDRAVLHFLIEEAERAAYLKLLKELLKPGGFVILACFAPGTAEKCSGLPVRQYSAADLAQWLGPEFKGLDQREEVYTMPSGDTRLFTYVRFQRVSDHV</sequence>
<accession>A0A2M7G1F6</accession>
<dbReference type="PANTHER" id="PTHR43861">
    <property type="entry name" value="TRANS-ACONITATE 2-METHYLTRANSFERASE-RELATED"/>
    <property type="match status" value="1"/>
</dbReference>
<evidence type="ECO:0000256" key="3">
    <source>
        <dbReference type="ARBA" id="ARBA00022691"/>
    </source>
</evidence>
<gene>
    <name evidence="4" type="ORF">COW36_18295</name>
</gene>
<dbReference type="GO" id="GO:0008757">
    <property type="term" value="F:S-adenosylmethionine-dependent methyltransferase activity"/>
    <property type="evidence" value="ECO:0007669"/>
    <property type="project" value="InterPro"/>
</dbReference>
<organism evidence="4 5">
    <name type="scientific">bacterium (Candidatus Blackallbacteria) CG17_big_fil_post_rev_8_21_14_2_50_48_46</name>
    <dbReference type="NCBI Taxonomy" id="2014261"/>
    <lineage>
        <taxon>Bacteria</taxon>
        <taxon>Candidatus Blackallbacteria</taxon>
    </lineage>
</organism>
<keyword evidence="3" id="KW-0949">S-adenosyl-L-methionine</keyword>
<reference evidence="4 5" key="1">
    <citation type="submission" date="2017-09" db="EMBL/GenBank/DDBJ databases">
        <title>Depth-based differentiation of microbial function through sediment-hosted aquifers and enrichment of novel symbionts in the deep terrestrial subsurface.</title>
        <authorList>
            <person name="Probst A.J."/>
            <person name="Ladd B."/>
            <person name="Jarett J.K."/>
            <person name="Geller-Mcgrath D.E."/>
            <person name="Sieber C.M."/>
            <person name="Emerson J.B."/>
            <person name="Anantharaman K."/>
            <person name="Thomas B.C."/>
            <person name="Malmstrom R."/>
            <person name="Stieglmeier M."/>
            <person name="Klingl A."/>
            <person name="Woyke T."/>
            <person name="Ryan C.M."/>
            <person name="Banfield J.F."/>
        </authorList>
    </citation>
    <scope>NUCLEOTIDE SEQUENCE [LARGE SCALE GENOMIC DNA]</scope>
    <source>
        <strain evidence="4">CG17_big_fil_post_rev_8_21_14_2_50_48_46</strain>
    </source>
</reference>
<keyword evidence="1 4" id="KW-0489">Methyltransferase</keyword>
<name>A0A2M7G1F6_9BACT</name>
<dbReference type="AlphaFoldDB" id="A0A2M7G1F6"/>
<protein>
    <submittedName>
        <fullName evidence="4">SAM-dependent methyltransferase</fullName>
    </submittedName>
</protein>
<evidence type="ECO:0000313" key="4">
    <source>
        <dbReference type="EMBL" id="PIW15367.1"/>
    </source>
</evidence>
<evidence type="ECO:0000256" key="1">
    <source>
        <dbReference type="ARBA" id="ARBA00022603"/>
    </source>
</evidence>
<evidence type="ECO:0000256" key="2">
    <source>
        <dbReference type="ARBA" id="ARBA00022679"/>
    </source>
</evidence>
<dbReference type="Proteomes" id="UP000231019">
    <property type="component" value="Unassembled WGS sequence"/>
</dbReference>
<keyword evidence="2 4" id="KW-0808">Transferase</keyword>
<dbReference type="Gene3D" id="3.40.50.150">
    <property type="entry name" value="Vaccinia Virus protein VP39"/>
    <property type="match status" value="1"/>
</dbReference>
<evidence type="ECO:0000313" key="5">
    <source>
        <dbReference type="Proteomes" id="UP000231019"/>
    </source>
</evidence>
<dbReference type="CDD" id="cd02440">
    <property type="entry name" value="AdoMet_MTases"/>
    <property type="match status" value="1"/>
</dbReference>
<dbReference type="InterPro" id="IPR008854">
    <property type="entry name" value="TPMT"/>
</dbReference>
<dbReference type="EMBL" id="PFFQ01000053">
    <property type="protein sequence ID" value="PIW15367.1"/>
    <property type="molecule type" value="Genomic_DNA"/>
</dbReference>
<dbReference type="Pfam" id="PF05724">
    <property type="entry name" value="TPMT"/>
    <property type="match status" value="1"/>
</dbReference>